<dbReference type="AlphaFoldDB" id="A0A4R2J3K5"/>
<proteinExistence type="predicted"/>
<dbReference type="Proteomes" id="UP000295680">
    <property type="component" value="Unassembled WGS sequence"/>
</dbReference>
<dbReference type="GO" id="GO:0044877">
    <property type="term" value="F:protein-containing complex binding"/>
    <property type="evidence" value="ECO:0007669"/>
    <property type="project" value="TreeGrafter"/>
</dbReference>
<dbReference type="SUPFAM" id="SSF51735">
    <property type="entry name" value="NAD(P)-binding Rossmann-fold domains"/>
    <property type="match status" value="1"/>
</dbReference>
<dbReference type="EMBL" id="SLWS01000012">
    <property type="protein sequence ID" value="TCO52594.1"/>
    <property type="molecule type" value="Genomic_DNA"/>
</dbReference>
<dbReference type="Pfam" id="PF13460">
    <property type="entry name" value="NAD_binding_10"/>
    <property type="match status" value="1"/>
</dbReference>
<dbReference type="PANTHER" id="PTHR12126">
    <property type="entry name" value="NADH-UBIQUINONE OXIDOREDUCTASE 39 KDA SUBUNIT-RELATED"/>
    <property type="match status" value="1"/>
</dbReference>
<evidence type="ECO:0000259" key="1">
    <source>
        <dbReference type="Pfam" id="PF13460"/>
    </source>
</evidence>
<evidence type="ECO:0000313" key="2">
    <source>
        <dbReference type="EMBL" id="TCO52594.1"/>
    </source>
</evidence>
<sequence>MTKTILVTGGTGKLGSLVVGILRDAGHDVRVASRRSGAGLSTVDWKTGEGLTAAVSGADVIVHCAAAFGDVELDRKLVAAAAEVKVPHLLYISIVGVDKVPFKYYRTKLDAEQVIVRSGVPYTILRTTQFHDLIRVVFAATAKIHLMLVPAFGFQPLDVSEVAERLTALALEGPAGRVPDMGGPQVLSSKEMARMFLKATGRRRLIVPFRLPGKAFRAFRAGHHHTPRHADGRITFAEYLLEHPERTVSYRGKS</sequence>
<feature type="domain" description="NAD(P)-binding" evidence="1">
    <location>
        <begin position="9"/>
        <end position="132"/>
    </location>
</feature>
<protein>
    <submittedName>
        <fullName evidence="2">Uncharacterized protein YbjT (DUF2867 family)</fullName>
    </submittedName>
</protein>
<dbReference type="RefSeq" id="WP_132124502.1">
    <property type="nucleotide sequence ID" value="NZ_SLWS01000012.1"/>
</dbReference>
<accession>A0A4R2J3K5</accession>
<dbReference type="InterPro" id="IPR036291">
    <property type="entry name" value="NAD(P)-bd_dom_sf"/>
</dbReference>
<reference evidence="2 3" key="1">
    <citation type="submission" date="2019-03" db="EMBL/GenBank/DDBJ databases">
        <title>Genomic Encyclopedia of Type Strains, Phase IV (KMG-IV): sequencing the most valuable type-strain genomes for metagenomic binning, comparative biology and taxonomic classification.</title>
        <authorList>
            <person name="Goeker M."/>
        </authorList>
    </citation>
    <scope>NUCLEOTIDE SEQUENCE [LARGE SCALE GENOMIC DNA]</scope>
    <source>
        <strain evidence="2 3">DSM 45934</strain>
    </source>
</reference>
<dbReference type="OrthoDB" id="9771302at2"/>
<dbReference type="InterPro" id="IPR051207">
    <property type="entry name" value="ComplexI_NDUFA9_subunit"/>
</dbReference>
<dbReference type="InterPro" id="IPR016040">
    <property type="entry name" value="NAD(P)-bd_dom"/>
</dbReference>
<organism evidence="2 3">
    <name type="scientific">Actinocrispum wychmicini</name>
    <dbReference type="NCBI Taxonomy" id="1213861"/>
    <lineage>
        <taxon>Bacteria</taxon>
        <taxon>Bacillati</taxon>
        <taxon>Actinomycetota</taxon>
        <taxon>Actinomycetes</taxon>
        <taxon>Pseudonocardiales</taxon>
        <taxon>Pseudonocardiaceae</taxon>
        <taxon>Actinocrispum</taxon>
    </lineage>
</organism>
<comment type="caution">
    <text evidence="2">The sequence shown here is derived from an EMBL/GenBank/DDBJ whole genome shotgun (WGS) entry which is preliminary data.</text>
</comment>
<dbReference type="PANTHER" id="PTHR12126:SF11">
    <property type="entry name" value="NADH DEHYDROGENASE [UBIQUINONE] 1 ALPHA SUBCOMPLEX SUBUNIT 9, MITOCHONDRIAL"/>
    <property type="match status" value="1"/>
</dbReference>
<name>A0A4R2J3K5_9PSEU</name>
<gene>
    <name evidence="2" type="ORF">EV192_112326</name>
</gene>
<keyword evidence="3" id="KW-1185">Reference proteome</keyword>
<dbReference type="Gene3D" id="3.40.50.720">
    <property type="entry name" value="NAD(P)-binding Rossmann-like Domain"/>
    <property type="match status" value="1"/>
</dbReference>
<evidence type="ECO:0000313" key="3">
    <source>
        <dbReference type="Proteomes" id="UP000295680"/>
    </source>
</evidence>